<dbReference type="GeneID" id="8616624"/>
<dbReference type="dictyBase" id="DDB_G0268974"/>
<gene>
    <name evidence="1" type="ORF">DDB_G0268974</name>
</gene>
<evidence type="ECO:0000313" key="1">
    <source>
        <dbReference type="EMBL" id="EAL73076.1"/>
    </source>
</evidence>
<dbReference type="InParanoid" id="Q55ET4"/>
<protein>
    <submittedName>
        <fullName evidence="1">Uncharacterized protein</fullName>
    </submittedName>
</protein>
<dbReference type="KEGG" id="ddi:DDB_G0268974"/>
<keyword evidence="2" id="KW-1185">Reference proteome</keyword>
<dbReference type="VEuPathDB" id="AmoebaDB:DDB_G0268974"/>
<dbReference type="Proteomes" id="UP000002195">
    <property type="component" value="Unassembled WGS sequence"/>
</dbReference>
<evidence type="ECO:0000313" key="2">
    <source>
        <dbReference type="Proteomes" id="UP000002195"/>
    </source>
</evidence>
<sequence>MLKHIIYLGKIYQEMSVFIIDLKCHQLYILTNFKIDTEKYISETWVTNNNLSYSTINKLINEYDLVIGKSLLQPGLNPEIIAFQTMKTILFPNNKTKKLKYYMNNLTKAIKHLIDEYLNKEE</sequence>
<proteinExistence type="predicted"/>
<reference evidence="1 2" key="1">
    <citation type="journal article" date="2005" name="Nature">
        <title>The genome of the social amoeba Dictyostelium discoideum.</title>
        <authorList>
            <consortium name="The Dictyostelium discoideum Sequencing Consortium"/>
            <person name="Eichinger L."/>
            <person name="Pachebat J.A."/>
            <person name="Glockner G."/>
            <person name="Rajandream M.A."/>
            <person name="Sucgang R."/>
            <person name="Berriman M."/>
            <person name="Song J."/>
            <person name="Olsen R."/>
            <person name="Szafranski K."/>
            <person name="Xu Q."/>
            <person name="Tunggal B."/>
            <person name="Kummerfeld S."/>
            <person name="Madera M."/>
            <person name="Konfortov B.A."/>
            <person name="Rivero F."/>
            <person name="Bankier A.T."/>
            <person name="Lehmann R."/>
            <person name="Hamlin N."/>
            <person name="Davies R."/>
            <person name="Gaudet P."/>
            <person name="Fey P."/>
            <person name="Pilcher K."/>
            <person name="Chen G."/>
            <person name="Saunders D."/>
            <person name="Sodergren E."/>
            <person name="Davis P."/>
            <person name="Kerhornou A."/>
            <person name="Nie X."/>
            <person name="Hall N."/>
            <person name="Anjard C."/>
            <person name="Hemphill L."/>
            <person name="Bason N."/>
            <person name="Farbrother P."/>
            <person name="Desany B."/>
            <person name="Just E."/>
            <person name="Morio T."/>
            <person name="Rost R."/>
            <person name="Churcher C."/>
            <person name="Cooper J."/>
            <person name="Haydock S."/>
            <person name="van Driessche N."/>
            <person name="Cronin A."/>
            <person name="Goodhead I."/>
            <person name="Muzny D."/>
            <person name="Mourier T."/>
            <person name="Pain A."/>
            <person name="Lu M."/>
            <person name="Harper D."/>
            <person name="Lindsay R."/>
            <person name="Hauser H."/>
            <person name="James K."/>
            <person name="Quiles M."/>
            <person name="Madan Babu M."/>
            <person name="Saito T."/>
            <person name="Buchrieser C."/>
            <person name="Wardroper A."/>
            <person name="Felder M."/>
            <person name="Thangavelu M."/>
            <person name="Johnson D."/>
            <person name="Knights A."/>
            <person name="Loulseged H."/>
            <person name="Mungall K."/>
            <person name="Oliver K."/>
            <person name="Price C."/>
            <person name="Quail M.A."/>
            <person name="Urushihara H."/>
            <person name="Hernandez J."/>
            <person name="Rabbinowitsch E."/>
            <person name="Steffen D."/>
            <person name="Sanders M."/>
            <person name="Ma J."/>
            <person name="Kohara Y."/>
            <person name="Sharp S."/>
            <person name="Simmonds M."/>
            <person name="Spiegler S."/>
            <person name="Tivey A."/>
            <person name="Sugano S."/>
            <person name="White B."/>
            <person name="Walker D."/>
            <person name="Woodward J."/>
            <person name="Winckler T."/>
            <person name="Tanaka Y."/>
            <person name="Shaulsky G."/>
            <person name="Schleicher M."/>
            <person name="Weinstock G."/>
            <person name="Rosenthal A."/>
            <person name="Cox E.C."/>
            <person name="Chisholm R.L."/>
            <person name="Gibbs R."/>
            <person name="Loomis W.F."/>
            <person name="Platzer M."/>
            <person name="Kay R.R."/>
            <person name="Williams J."/>
            <person name="Dear P.H."/>
            <person name="Noegel A.A."/>
            <person name="Barrell B."/>
            <person name="Kuspa A."/>
        </authorList>
    </citation>
    <scope>NUCLEOTIDE SEQUENCE [LARGE SCALE GENOMIC DNA]</scope>
    <source>
        <strain evidence="1 2">AX4</strain>
    </source>
</reference>
<comment type="caution">
    <text evidence="1">The sequence shown here is derived from an EMBL/GenBank/DDBJ whole genome shotgun (WGS) entry which is preliminary data.</text>
</comment>
<organism evidence="1 2">
    <name type="scientific">Dictyostelium discoideum</name>
    <name type="common">Social amoeba</name>
    <dbReference type="NCBI Taxonomy" id="44689"/>
    <lineage>
        <taxon>Eukaryota</taxon>
        <taxon>Amoebozoa</taxon>
        <taxon>Evosea</taxon>
        <taxon>Eumycetozoa</taxon>
        <taxon>Dictyostelia</taxon>
        <taxon>Dictyosteliales</taxon>
        <taxon>Dictyosteliaceae</taxon>
        <taxon>Dictyostelium</taxon>
    </lineage>
</organism>
<dbReference type="PaxDb" id="44689-DDB0202320"/>
<dbReference type="RefSeq" id="XP_646936.1">
    <property type="nucleotide sequence ID" value="XM_641844.1"/>
</dbReference>
<dbReference type="EMBL" id="AAFI02000004">
    <property type="protein sequence ID" value="EAL73076.1"/>
    <property type="molecule type" value="Genomic_DNA"/>
</dbReference>
<name>Q55ET4_DICDI</name>
<dbReference type="HOGENOM" id="CLU_2031032_0_0_1"/>
<dbReference type="AlphaFoldDB" id="Q55ET4"/>
<accession>Q55ET4</accession>